<dbReference type="InterPro" id="IPR018727">
    <property type="entry name" value="DUF2267"/>
</dbReference>
<sequence>MQYEDFVSSVQARGGRPRDETETLVHATLRVLAERLPAGEANDLRAQLPEDLKADLIPPEPEAQPFGPDEFARRVARMARLPEAEAREGMVAVLATTRDAVEPGEFDDVLSQLGEEFARLVSGTS</sequence>
<feature type="region of interest" description="Disordered" evidence="1">
    <location>
        <begin position="1"/>
        <end position="20"/>
    </location>
</feature>
<dbReference type="AlphaFoldDB" id="A0A521E1V5"/>
<evidence type="ECO:0000313" key="2">
    <source>
        <dbReference type="EMBL" id="SMO77939.1"/>
    </source>
</evidence>
<evidence type="ECO:0000313" key="3">
    <source>
        <dbReference type="Proteomes" id="UP000317484"/>
    </source>
</evidence>
<protein>
    <submittedName>
        <fullName evidence="2">Uncharacterized conserved protein, DUF2267 family</fullName>
    </submittedName>
</protein>
<keyword evidence="3" id="KW-1185">Reference proteome</keyword>
<dbReference type="EMBL" id="FXTJ01000004">
    <property type="protein sequence ID" value="SMO77939.1"/>
    <property type="molecule type" value="Genomic_DNA"/>
</dbReference>
<evidence type="ECO:0000256" key="1">
    <source>
        <dbReference type="SAM" id="MobiDB-lite"/>
    </source>
</evidence>
<name>A0A521E1V5_9ACTN</name>
<dbReference type="InterPro" id="IPR038282">
    <property type="entry name" value="DUF2267_sf"/>
</dbReference>
<reference evidence="2 3" key="1">
    <citation type="submission" date="2017-05" db="EMBL/GenBank/DDBJ databases">
        <authorList>
            <person name="Varghese N."/>
            <person name="Submissions S."/>
        </authorList>
    </citation>
    <scope>NUCLEOTIDE SEQUENCE [LARGE SCALE GENOMIC DNA]</scope>
    <source>
        <strain evidence="2 3">DSM 46834</strain>
    </source>
</reference>
<dbReference type="Pfam" id="PF10025">
    <property type="entry name" value="DUF2267"/>
    <property type="match status" value="1"/>
</dbReference>
<dbReference type="Proteomes" id="UP000317484">
    <property type="component" value="Unassembled WGS sequence"/>
</dbReference>
<proteinExistence type="predicted"/>
<dbReference type="Gene3D" id="1.10.490.110">
    <property type="entry name" value="Uncharacterized conserved protein DUF2267"/>
    <property type="match status" value="1"/>
</dbReference>
<accession>A0A521E1V5</accession>
<dbReference type="RefSeq" id="WP_142458760.1">
    <property type="nucleotide sequence ID" value="NZ_FXTJ01000004.1"/>
</dbReference>
<gene>
    <name evidence="2" type="ORF">SAMN06273567_104147</name>
</gene>
<organism evidence="2 3">
    <name type="scientific">Geodermatophilus aquaeductus</name>
    <dbReference type="NCBI Taxonomy" id="1564161"/>
    <lineage>
        <taxon>Bacteria</taxon>
        <taxon>Bacillati</taxon>
        <taxon>Actinomycetota</taxon>
        <taxon>Actinomycetes</taxon>
        <taxon>Geodermatophilales</taxon>
        <taxon>Geodermatophilaceae</taxon>
        <taxon>Geodermatophilus</taxon>
    </lineage>
</organism>